<dbReference type="GO" id="GO:0016993">
    <property type="term" value="F:precorrin-8X methylmutase activity"/>
    <property type="evidence" value="ECO:0007669"/>
    <property type="project" value="UniProtKB-EC"/>
</dbReference>
<gene>
    <name evidence="6" type="ORF">FA02_0440</name>
</gene>
<dbReference type="InterPro" id="IPR036588">
    <property type="entry name" value="CobH/CbiC_sf"/>
</dbReference>
<evidence type="ECO:0000256" key="4">
    <source>
        <dbReference type="ARBA" id="ARBA00023235"/>
    </source>
</evidence>
<accession>A0A0D5A3F8</accession>
<dbReference type="Gene3D" id="3.40.50.10230">
    <property type="entry name" value="Cobalamin biosynthesis CobH/CbiC, precorrin-8X methylmutase"/>
    <property type="match status" value="1"/>
</dbReference>
<keyword evidence="4 6" id="KW-0413">Isomerase</keyword>
<dbReference type="AlphaFoldDB" id="A0A0D5A3F8"/>
<reference evidence="6" key="1">
    <citation type="submission" date="2014-06" db="EMBL/GenBank/DDBJ databases">
        <authorList>
            <person name="Berube P.M."/>
        </authorList>
    </citation>
    <scope>NUCLEOTIDE SEQUENCE</scope>
    <source>
        <strain evidence="6">P0902-H212</strain>
    </source>
</reference>
<protein>
    <submittedName>
        <fullName evidence="6">Cobalt-precorrin-8x methylmutase</fullName>
        <ecNumber evidence="6">5.4.99.61</ecNumber>
    </submittedName>
</protein>
<evidence type="ECO:0000259" key="5">
    <source>
        <dbReference type="Pfam" id="PF02570"/>
    </source>
</evidence>
<dbReference type="SUPFAM" id="SSF63965">
    <property type="entry name" value="Precorrin-8X methylmutase CbiC/CobH"/>
    <property type="match status" value="1"/>
</dbReference>
<evidence type="ECO:0000256" key="3">
    <source>
        <dbReference type="ARBA" id="ARBA00022573"/>
    </source>
</evidence>
<dbReference type="InterPro" id="IPR003722">
    <property type="entry name" value="Cbl_synth_CobH/CbiC"/>
</dbReference>
<organism evidence="6">
    <name type="scientific">Prochlorococcus marinus str. P0902-H212</name>
    <dbReference type="NCBI Taxonomy" id="1620696"/>
    <lineage>
        <taxon>Bacteria</taxon>
        <taxon>Bacillati</taxon>
        <taxon>Cyanobacteriota</taxon>
        <taxon>Cyanophyceae</taxon>
        <taxon>Synechococcales</taxon>
        <taxon>Prochlorococcaceae</taxon>
        <taxon>Prochlorococcus</taxon>
    </lineage>
</organism>
<dbReference type="GO" id="GO:0009236">
    <property type="term" value="P:cobalamin biosynthetic process"/>
    <property type="evidence" value="ECO:0007669"/>
    <property type="project" value="UniProtKB-UniPathway"/>
</dbReference>
<comment type="similarity">
    <text evidence="2">Belongs to the CobH/CbiC family.</text>
</comment>
<dbReference type="Pfam" id="PF02570">
    <property type="entry name" value="CbiC"/>
    <property type="match status" value="1"/>
</dbReference>
<comment type="pathway">
    <text evidence="1">Cofactor biosynthesis; adenosylcobalamin biosynthesis.</text>
</comment>
<evidence type="ECO:0000256" key="2">
    <source>
        <dbReference type="ARBA" id="ARBA00009774"/>
    </source>
</evidence>
<dbReference type="EMBL" id="KJ947870">
    <property type="protein sequence ID" value="AJW30703.1"/>
    <property type="molecule type" value="Genomic_DNA"/>
</dbReference>
<evidence type="ECO:0000256" key="1">
    <source>
        <dbReference type="ARBA" id="ARBA00004953"/>
    </source>
</evidence>
<dbReference type="UniPathway" id="UPA00148"/>
<keyword evidence="3" id="KW-0169">Cobalamin biosynthesis</keyword>
<feature type="domain" description="Cobalamin biosynthesis precorrin-8X methylmutase CobH/CbiC" evidence="5">
    <location>
        <begin position="8"/>
        <end position="210"/>
    </location>
</feature>
<dbReference type="PANTHER" id="PTHR43588:SF1">
    <property type="entry name" value="COBALT-PRECORRIN-8 METHYLMUTASE"/>
    <property type="match status" value="1"/>
</dbReference>
<name>A0A0D5A3F8_PROMR</name>
<sequence length="214" mass="22853">MKTPEHPIFLESVKYIRSKIDITGLDLVQQSILERIIHSSGDFGLQSCLKFSPTACRDAIKALKNGATILTDTYMAEAAISSMAKRTLNSNIECILGMAPASISIDTNMTTRSAIGMKNKWLNFEDKDTINKSNAPLVVIGSSPTALISLLDLVDAGYKTPSVIIGMPVGFIGVNESKARLLNSDCSYIVLEDSRGGASLAAAATNALLRAAEN</sequence>
<evidence type="ECO:0000313" key="6">
    <source>
        <dbReference type="EMBL" id="AJW30703.1"/>
    </source>
</evidence>
<dbReference type="PANTHER" id="PTHR43588">
    <property type="entry name" value="COBALT-PRECORRIN-8 METHYLMUTASE"/>
    <property type="match status" value="1"/>
</dbReference>
<dbReference type="EC" id="5.4.99.61" evidence="6"/>
<proteinExistence type="inferred from homology"/>